<protein>
    <recommendedName>
        <fullName evidence="7">Macro domain-containing protein</fullName>
    </recommendedName>
</protein>
<dbReference type="Gene3D" id="3.40.220.10">
    <property type="entry name" value="Leucine Aminopeptidase, subunit E, domain 1"/>
    <property type="match status" value="1"/>
</dbReference>
<dbReference type="InterPro" id="IPR002589">
    <property type="entry name" value="Macro_dom"/>
</dbReference>
<accession>A0A814SYF3</accession>
<feature type="domain" description="Macro" evidence="7">
    <location>
        <begin position="495"/>
        <end position="670"/>
    </location>
</feature>
<evidence type="ECO:0000256" key="5">
    <source>
        <dbReference type="ARBA" id="ARBA00023242"/>
    </source>
</evidence>
<dbReference type="GO" id="GO:0005737">
    <property type="term" value="C:cytoplasm"/>
    <property type="evidence" value="ECO:0007669"/>
    <property type="project" value="TreeGrafter"/>
</dbReference>
<dbReference type="GO" id="GO:0003714">
    <property type="term" value="F:transcription corepressor activity"/>
    <property type="evidence" value="ECO:0007669"/>
    <property type="project" value="TreeGrafter"/>
</dbReference>
<name>A0A814SYF3_9BILA</name>
<dbReference type="InterPro" id="IPR043472">
    <property type="entry name" value="Macro_dom-like"/>
</dbReference>
<proteinExistence type="predicted"/>
<dbReference type="Proteomes" id="UP000663854">
    <property type="component" value="Unassembled WGS sequence"/>
</dbReference>
<gene>
    <name evidence="9" type="ORF">JXQ802_LOCUS34138</name>
    <name evidence="8" type="ORF">PYM288_LOCUS22217</name>
</gene>
<feature type="non-terminal residue" evidence="8">
    <location>
        <position position="1"/>
    </location>
</feature>
<dbReference type="AlphaFoldDB" id="A0A814SYF3"/>
<evidence type="ECO:0000313" key="10">
    <source>
        <dbReference type="Proteomes" id="UP000663854"/>
    </source>
</evidence>
<dbReference type="GO" id="GO:0010629">
    <property type="term" value="P:negative regulation of gene expression"/>
    <property type="evidence" value="ECO:0007669"/>
    <property type="project" value="TreeGrafter"/>
</dbReference>
<dbReference type="GO" id="GO:0016757">
    <property type="term" value="F:glycosyltransferase activity"/>
    <property type="evidence" value="ECO:0007669"/>
    <property type="project" value="UniProtKB-KW"/>
</dbReference>
<dbReference type="PANTHER" id="PTHR14453">
    <property type="entry name" value="PARP/ZINC FINGER CCCH TYPE DOMAIN CONTAINING PROTEIN"/>
    <property type="match status" value="1"/>
</dbReference>
<keyword evidence="4" id="KW-0520">NAD</keyword>
<evidence type="ECO:0000256" key="3">
    <source>
        <dbReference type="ARBA" id="ARBA00022679"/>
    </source>
</evidence>
<feature type="compositionally biased region" description="Polar residues" evidence="6">
    <location>
        <begin position="11"/>
        <end position="22"/>
    </location>
</feature>
<keyword evidence="2" id="KW-0328">Glycosyltransferase</keyword>
<evidence type="ECO:0000256" key="1">
    <source>
        <dbReference type="ARBA" id="ARBA00004123"/>
    </source>
</evidence>
<dbReference type="Proteomes" id="UP000663870">
    <property type="component" value="Unassembled WGS sequence"/>
</dbReference>
<evidence type="ECO:0000256" key="6">
    <source>
        <dbReference type="SAM" id="MobiDB-lite"/>
    </source>
</evidence>
<dbReference type="EMBL" id="CAJNOL010001605">
    <property type="protein sequence ID" value="CAF1389779.1"/>
    <property type="molecule type" value="Genomic_DNA"/>
</dbReference>
<evidence type="ECO:0000313" key="8">
    <source>
        <dbReference type="EMBL" id="CAF1150856.1"/>
    </source>
</evidence>
<evidence type="ECO:0000313" key="9">
    <source>
        <dbReference type="EMBL" id="CAF1389779.1"/>
    </source>
</evidence>
<evidence type="ECO:0000256" key="4">
    <source>
        <dbReference type="ARBA" id="ARBA00023027"/>
    </source>
</evidence>
<reference evidence="8" key="1">
    <citation type="submission" date="2021-02" db="EMBL/GenBank/DDBJ databases">
        <authorList>
            <person name="Nowell W R."/>
        </authorList>
    </citation>
    <scope>NUCLEOTIDE SEQUENCE</scope>
</reference>
<dbReference type="EMBL" id="CAJNOH010000936">
    <property type="protein sequence ID" value="CAF1150856.1"/>
    <property type="molecule type" value="Genomic_DNA"/>
</dbReference>
<evidence type="ECO:0000259" key="7">
    <source>
        <dbReference type="PROSITE" id="PS51154"/>
    </source>
</evidence>
<keyword evidence="5" id="KW-0539">Nucleus</keyword>
<sequence length="793" mass="90220">MADSPRPFTPFNRQSNETTAKSSIPAINFEGLSSIESTAIARQAKHYEIKSSNKKIEIHDIDWLCSNPTSARESIIDRTNQVQSTHSIGMPKTSTDDYLFQRQQPTTTIENTCNTMQSTSISLPTTFTAAPVTYNKTTYPSENAGRPLTAKSRLPTQSYKIPRDKQYTKFFQHDRFCESLQLALIEQFSVQVQIMNARDNYSDANVAYTVVLSGSQVQVTLAYDALEMLLTMSLQKKTLDKNIGFWVCKPEAAHIIQQYANQMNIICLCDSSKDIGLTIYYFTATMTSLKDLCTTEADINDIIHRKCASGTITVSEGVDVTVMNEYFQKLQTFYLQTSNKDSIMMIRQNNCMLLFGLAHLVESIIAEHEKLKPKLVITQIELNLQDYQIEYLLGMFQNELQQLEEQNASLQIFNGIKNRFIAGPSKTIDAVKEKLNQMVTIIQRKQFIIDDIRFSSLAVVEEKHLVEIGLAHKCLSKTEFESTEKIYSAPIPSFDRSANGFTPSAMSIDIRTGDLAEQSVDTVVVCSTSQYLLNDILDKAGTSIKNQVIEALQNGQITYNGYETSGGQLFCQRLLFVPWTTQKLDDRNLRQSIHIFFTTAIIHALNTQQTSIAFPALGCGELKYDPKLIAEVILDETQRYANFNLKILIVLLPNKHEAYEAFCVKLAELRQRKTAINPTRFRYPYKITKVILIGSEENMKSCRKAVQDHVHKCVQTEECDEFPLHTWDQATIDIFYKYCFEQHVIPEVNSTNEKLQLAGPKDKVMDTKTEFYRMKSRKAEEARIASYARIAIW</sequence>
<evidence type="ECO:0000313" key="11">
    <source>
        <dbReference type="Proteomes" id="UP000663870"/>
    </source>
</evidence>
<dbReference type="GO" id="GO:0005634">
    <property type="term" value="C:nucleus"/>
    <property type="evidence" value="ECO:0007669"/>
    <property type="project" value="UniProtKB-SubCell"/>
</dbReference>
<dbReference type="PANTHER" id="PTHR14453:SF67">
    <property type="entry name" value="POLY [ADP-RIBOSE] POLYMERASE"/>
    <property type="match status" value="1"/>
</dbReference>
<dbReference type="PROSITE" id="PS51154">
    <property type="entry name" value="MACRO"/>
    <property type="match status" value="1"/>
</dbReference>
<feature type="region of interest" description="Disordered" evidence="6">
    <location>
        <begin position="1"/>
        <end position="22"/>
    </location>
</feature>
<organism evidence="8 10">
    <name type="scientific">Rotaria sordida</name>
    <dbReference type="NCBI Taxonomy" id="392033"/>
    <lineage>
        <taxon>Eukaryota</taxon>
        <taxon>Metazoa</taxon>
        <taxon>Spiralia</taxon>
        <taxon>Gnathifera</taxon>
        <taxon>Rotifera</taxon>
        <taxon>Eurotatoria</taxon>
        <taxon>Bdelloidea</taxon>
        <taxon>Philodinida</taxon>
        <taxon>Philodinidae</taxon>
        <taxon>Rotaria</taxon>
    </lineage>
</organism>
<evidence type="ECO:0000256" key="2">
    <source>
        <dbReference type="ARBA" id="ARBA00022676"/>
    </source>
</evidence>
<comment type="subcellular location">
    <subcellularLocation>
        <location evidence="1">Nucleus</location>
    </subcellularLocation>
</comment>
<dbReference type="SUPFAM" id="SSF52949">
    <property type="entry name" value="Macro domain-like"/>
    <property type="match status" value="1"/>
</dbReference>
<comment type="caution">
    <text evidence="8">The sequence shown here is derived from an EMBL/GenBank/DDBJ whole genome shotgun (WGS) entry which is preliminary data.</text>
</comment>
<keyword evidence="3" id="KW-0808">Transferase</keyword>
<dbReference type="InterPro" id="IPR052056">
    <property type="entry name" value="Mono-ARTD/PARP"/>
</dbReference>
<keyword evidence="11" id="KW-1185">Reference proteome</keyword>